<protein>
    <submittedName>
        <fullName evidence="2">Uncharacterized protein</fullName>
    </submittedName>
</protein>
<evidence type="ECO:0000256" key="1">
    <source>
        <dbReference type="SAM" id="Phobius"/>
    </source>
</evidence>
<dbReference type="AlphaFoldDB" id="A0A133UBL7"/>
<proteinExistence type="predicted"/>
<keyword evidence="1" id="KW-0472">Membrane</keyword>
<evidence type="ECO:0000313" key="2">
    <source>
        <dbReference type="EMBL" id="KXA91569.1"/>
    </source>
</evidence>
<reference evidence="2 3" key="1">
    <citation type="journal article" date="2016" name="Sci. Rep.">
        <title>Metabolic traits of an uncultured archaeal lineage -MSBL1- from brine pools of the Red Sea.</title>
        <authorList>
            <person name="Mwirichia R."/>
            <person name="Alam I."/>
            <person name="Rashid M."/>
            <person name="Vinu M."/>
            <person name="Ba-Alawi W."/>
            <person name="Anthony Kamau A."/>
            <person name="Kamanda Ngugi D."/>
            <person name="Goker M."/>
            <person name="Klenk H.P."/>
            <person name="Bajic V."/>
            <person name="Stingl U."/>
        </authorList>
    </citation>
    <scope>NUCLEOTIDE SEQUENCE [LARGE SCALE GENOMIC DNA]</scope>
    <source>
        <strain evidence="2">SCGC-AAA259A05</strain>
    </source>
</reference>
<name>A0A133UBL7_9EURY</name>
<organism evidence="2 3">
    <name type="scientific">candidate division MSBL1 archaeon SCGC-AAA259A05</name>
    <dbReference type="NCBI Taxonomy" id="1698259"/>
    <lineage>
        <taxon>Archaea</taxon>
        <taxon>Methanobacteriati</taxon>
        <taxon>Methanobacteriota</taxon>
        <taxon>candidate division MSBL1</taxon>
    </lineage>
</organism>
<gene>
    <name evidence="2" type="ORF">AKJ57_00700</name>
</gene>
<accession>A0A133UBL7</accession>
<evidence type="ECO:0000313" key="3">
    <source>
        <dbReference type="Proteomes" id="UP000070163"/>
    </source>
</evidence>
<sequence length="378" mass="41697">MCAQRGKEKGAIVIMNSDKVKKFLFGTIVVVAIAAVSAVAYTSLTGDNLGPGEVQWAFDVSDDRKLVGWADSVFFGQVREKVGETNTGEFTETQFKVKVLEALKGSVNGTVIVSKTQYDGQTPMSFNDESLKPGKSYLFITNTNSEKRGHMIGAYDSTLIELRVPKHADKEEVLNSQHAEKLRERFTEAIENQIDPFPNEPSGGEIVHNPSVNVYAVSTGQSSRIFDQFIAEIENNNFPPNDGSEHVNSLKVVRKNSPVDVSEVKEGAIVAFDSKWVQANVDNSKFHGFLKNAASKRIGLVAIGGDTSKLFRALHLAGVHKFGRENKDSGNFIYRNPAHNDPPMVGYKLMDDGEHTYPSILISNSREIDELVEALRSW</sequence>
<keyword evidence="3" id="KW-1185">Reference proteome</keyword>
<keyword evidence="1" id="KW-0812">Transmembrane</keyword>
<keyword evidence="1" id="KW-1133">Transmembrane helix</keyword>
<dbReference type="EMBL" id="LHXJ01000005">
    <property type="protein sequence ID" value="KXA91569.1"/>
    <property type="molecule type" value="Genomic_DNA"/>
</dbReference>
<comment type="caution">
    <text evidence="2">The sequence shown here is derived from an EMBL/GenBank/DDBJ whole genome shotgun (WGS) entry which is preliminary data.</text>
</comment>
<dbReference type="Proteomes" id="UP000070163">
    <property type="component" value="Unassembled WGS sequence"/>
</dbReference>
<feature type="transmembrane region" description="Helical" evidence="1">
    <location>
        <begin position="23"/>
        <end position="44"/>
    </location>
</feature>